<keyword evidence="6 10" id="KW-0648">Protein biosynthesis</keyword>
<keyword evidence="7 10" id="KW-0030">Aminoacyl-tRNA synthetase</keyword>
<dbReference type="GO" id="GO:0016747">
    <property type="term" value="F:acyltransferase activity, transferring groups other than amino-acyl groups"/>
    <property type="evidence" value="ECO:0007669"/>
    <property type="project" value="InterPro"/>
</dbReference>
<evidence type="ECO:0000256" key="9">
    <source>
        <dbReference type="ARBA" id="ARBA00030904"/>
    </source>
</evidence>
<name>A0A367L9Y6_9HYPO</name>
<dbReference type="SUPFAM" id="SSF55729">
    <property type="entry name" value="Acyl-CoA N-acyltransferases (Nat)"/>
    <property type="match status" value="1"/>
</dbReference>
<feature type="domain" description="N-acetyltransferase" evidence="11">
    <location>
        <begin position="641"/>
        <end position="815"/>
    </location>
</feature>
<reference evidence="12 13" key="1">
    <citation type="journal article" date="2015" name="BMC Genomics">
        <title>Insights from the genome of Ophiocordyceps polyrhachis-furcata to pathogenicity and host specificity in insect fungi.</title>
        <authorList>
            <person name="Wichadakul D."/>
            <person name="Kobmoo N."/>
            <person name="Ingsriswang S."/>
            <person name="Tangphatsornruang S."/>
            <person name="Chantasingh D."/>
            <person name="Luangsa-ard J.J."/>
            <person name="Eurwilaichitr L."/>
        </authorList>
    </citation>
    <scope>NUCLEOTIDE SEQUENCE [LARGE SCALE GENOMIC DNA]</scope>
    <source>
        <strain evidence="12 13">BCC 54312</strain>
    </source>
</reference>
<dbReference type="InterPro" id="IPR016181">
    <property type="entry name" value="Acyl_CoA_acyltransferase"/>
</dbReference>
<dbReference type="OrthoDB" id="24670at2759"/>
<dbReference type="PRINTS" id="PR01041">
    <property type="entry name" value="TRNASYNTHMET"/>
</dbReference>
<dbReference type="SUPFAM" id="SSF52374">
    <property type="entry name" value="Nucleotidylyl transferase"/>
    <property type="match status" value="1"/>
</dbReference>
<dbReference type="InterPro" id="IPR015413">
    <property type="entry name" value="Methionyl/Leucyl_tRNA_Synth"/>
</dbReference>
<evidence type="ECO:0000256" key="6">
    <source>
        <dbReference type="ARBA" id="ARBA00022917"/>
    </source>
</evidence>
<dbReference type="InterPro" id="IPR009080">
    <property type="entry name" value="tRNAsynth_Ia_anticodon-bd"/>
</dbReference>
<dbReference type="Proteomes" id="UP000253664">
    <property type="component" value="Unassembled WGS sequence"/>
</dbReference>
<evidence type="ECO:0000256" key="4">
    <source>
        <dbReference type="ARBA" id="ARBA00022741"/>
    </source>
</evidence>
<comment type="caution">
    <text evidence="12">The sequence shown here is derived from an EMBL/GenBank/DDBJ whole genome shotgun (WGS) entry which is preliminary data.</text>
</comment>
<dbReference type="InterPro" id="IPR014729">
    <property type="entry name" value="Rossmann-like_a/b/a_fold"/>
</dbReference>
<proteinExistence type="inferred from homology"/>
<comment type="similarity">
    <text evidence="1 10">Belongs to the class-I aminoacyl-tRNA synthetase family.</text>
</comment>
<evidence type="ECO:0000256" key="10">
    <source>
        <dbReference type="RuleBase" id="RU363039"/>
    </source>
</evidence>
<dbReference type="Gene3D" id="3.40.630.30">
    <property type="match status" value="1"/>
</dbReference>
<evidence type="ECO:0000256" key="1">
    <source>
        <dbReference type="ARBA" id="ARBA00005594"/>
    </source>
</evidence>
<dbReference type="EMBL" id="LKCN02000010">
    <property type="protein sequence ID" value="RCI11248.1"/>
    <property type="molecule type" value="Genomic_DNA"/>
</dbReference>
<dbReference type="STRING" id="1330021.A0A367L9Y6"/>
<dbReference type="Pfam" id="PF09334">
    <property type="entry name" value="tRNA-synt_1g"/>
    <property type="match status" value="1"/>
</dbReference>
<dbReference type="CDD" id="cd00814">
    <property type="entry name" value="MetRS_core"/>
    <property type="match status" value="1"/>
</dbReference>
<dbReference type="InterPro" id="IPR000182">
    <property type="entry name" value="GNAT_dom"/>
</dbReference>
<sequence length="836" mass="94809">MGRPVPHSLRQLSRPRWSCLADQKRIVSQRRWAIIKKAYFNPDKSYYITTPIFYVNDAPHIGHLYSMVLADALKRWQQLNGVTAFLSTGTDEHGLKVQKAAESLKVSPRELCDANSAKFEQLTLMADISADFFIRTTDEKHKRAVSKAYSHLRKNLSELLGLYEGTHEGWYSINDECFYGDQEVERAIEPQTGRKITISLETGSEVKWIKDKTWFFPMTEYKIRLLEFYQRNPRWITPKTKMDEVRNWVQKHLEDLAVTRPTSRLEWGIRDPHDDGQVIYVWLDALINYITNAGYGQKEPMDMALWPADLHVIGKDILRFHAIYWPAILMALDLPLPKRIVCHNHWTLGGRKMSKSVGNVVDPFLALQRWDKDTVRFFLLSKGSLKKDMDYSNRAIRVTYIKDLQASIGNALQRVCKPKTTHGWSVEESVRICTDPDFSPPAGNKGIFMTLHPILKKLAPTFTYELSRPDFQGAMGEISLALRELNRYISDTEPWRLALKQSDPSRPTSLFYTQRIDPEYKDRSLQWVIFNCVEALRIVGILLQPVMPTKAAQLLDDLGVSPDMRTAQYASFGKDSTYGKPRGQNVPDGVRIKKWDTLFPPLPDTEQWPDDIVPGKLKPALRQKTKNKMNQLAEVLACEAREAREEGEEEGAREEEILDATASEPLSLHEEFANQVSWHASADKLTFIICGTDGSPKGDVNVFLTEEAADAGEGEDRRTLVGEVDVMIARRDQRGLGLGSAAVAALMTYLVRHRLEMLVEYAAGGPSAGDLVGLKAKIKDGNRASRALFRRLGFAQVGEPDFFGEVTVVMGWADVVERVEGWLKGDEGAYREGTVS</sequence>
<dbReference type="EC" id="6.1.1.10" evidence="2"/>
<dbReference type="SUPFAM" id="SSF47323">
    <property type="entry name" value="Anticodon-binding domain of a subclass of class I aminoacyl-tRNA synthetases"/>
    <property type="match status" value="1"/>
</dbReference>
<accession>A0A367L9Y6</accession>
<dbReference type="AlphaFoldDB" id="A0A367L9Y6"/>
<dbReference type="Gene3D" id="2.170.220.10">
    <property type="match status" value="1"/>
</dbReference>
<dbReference type="PROSITE" id="PS51186">
    <property type="entry name" value="GNAT"/>
    <property type="match status" value="1"/>
</dbReference>
<evidence type="ECO:0000256" key="2">
    <source>
        <dbReference type="ARBA" id="ARBA00012838"/>
    </source>
</evidence>
<dbReference type="InterPro" id="IPR033911">
    <property type="entry name" value="MetRS_core"/>
</dbReference>
<dbReference type="GO" id="GO:0006431">
    <property type="term" value="P:methionyl-tRNA aminoacylation"/>
    <property type="evidence" value="ECO:0007669"/>
    <property type="project" value="InterPro"/>
</dbReference>
<evidence type="ECO:0000256" key="3">
    <source>
        <dbReference type="ARBA" id="ARBA00022598"/>
    </source>
</evidence>
<evidence type="ECO:0000256" key="5">
    <source>
        <dbReference type="ARBA" id="ARBA00022840"/>
    </source>
</evidence>
<evidence type="ECO:0000259" key="11">
    <source>
        <dbReference type="PROSITE" id="PS51186"/>
    </source>
</evidence>
<keyword evidence="4 10" id="KW-0547">Nucleotide-binding</keyword>
<organism evidence="12 13">
    <name type="scientific">Ophiocordyceps polyrhachis-furcata BCC 54312</name>
    <dbReference type="NCBI Taxonomy" id="1330021"/>
    <lineage>
        <taxon>Eukaryota</taxon>
        <taxon>Fungi</taxon>
        <taxon>Dikarya</taxon>
        <taxon>Ascomycota</taxon>
        <taxon>Pezizomycotina</taxon>
        <taxon>Sordariomycetes</taxon>
        <taxon>Hypocreomycetidae</taxon>
        <taxon>Hypocreales</taxon>
        <taxon>Ophiocordycipitaceae</taxon>
        <taxon>Ophiocordyceps</taxon>
    </lineage>
</organism>
<keyword evidence="5 10" id="KW-0067">ATP-binding</keyword>
<dbReference type="Gene3D" id="1.10.730.10">
    <property type="entry name" value="Isoleucyl-tRNA Synthetase, Domain 1"/>
    <property type="match status" value="1"/>
</dbReference>
<dbReference type="FunFam" id="2.170.220.10:FF:000002">
    <property type="entry name" value="Methionine--tRNA ligase"/>
    <property type="match status" value="1"/>
</dbReference>
<evidence type="ECO:0000313" key="12">
    <source>
        <dbReference type="EMBL" id="RCI11248.1"/>
    </source>
</evidence>
<dbReference type="PANTHER" id="PTHR43326">
    <property type="entry name" value="METHIONYL-TRNA SYNTHETASE"/>
    <property type="match status" value="1"/>
</dbReference>
<dbReference type="GO" id="GO:0005524">
    <property type="term" value="F:ATP binding"/>
    <property type="evidence" value="ECO:0007669"/>
    <property type="project" value="UniProtKB-KW"/>
</dbReference>
<gene>
    <name evidence="12" type="ORF">L249_7700</name>
</gene>
<evidence type="ECO:0000256" key="8">
    <source>
        <dbReference type="ARBA" id="ARBA00026124"/>
    </source>
</evidence>
<dbReference type="InterPro" id="IPR023457">
    <property type="entry name" value="Met-tRNA_synth_2"/>
</dbReference>
<dbReference type="Pfam" id="PF13302">
    <property type="entry name" value="Acetyltransf_3"/>
    <property type="match status" value="1"/>
</dbReference>
<evidence type="ECO:0000256" key="7">
    <source>
        <dbReference type="ARBA" id="ARBA00023146"/>
    </source>
</evidence>
<dbReference type="PANTHER" id="PTHR43326:SF1">
    <property type="entry name" value="METHIONINE--TRNA LIGASE, MITOCHONDRIAL"/>
    <property type="match status" value="1"/>
</dbReference>
<evidence type="ECO:0000313" key="13">
    <source>
        <dbReference type="Proteomes" id="UP000253664"/>
    </source>
</evidence>
<dbReference type="GO" id="GO:0004825">
    <property type="term" value="F:methionine-tRNA ligase activity"/>
    <property type="evidence" value="ECO:0007669"/>
    <property type="project" value="UniProtKB-EC"/>
</dbReference>
<keyword evidence="13" id="KW-1185">Reference proteome</keyword>
<protein>
    <recommendedName>
        <fullName evidence="8">Methionine--tRNA ligase, mitochondrial</fullName>
        <ecNumber evidence="2">6.1.1.10</ecNumber>
    </recommendedName>
    <alternativeName>
        <fullName evidence="9">Methionyl-tRNA synthetase</fullName>
    </alternativeName>
</protein>
<dbReference type="InterPro" id="IPR014758">
    <property type="entry name" value="Met-tRNA_synth"/>
</dbReference>
<dbReference type="Gene3D" id="3.40.50.620">
    <property type="entry name" value="HUPs"/>
    <property type="match status" value="1"/>
</dbReference>
<dbReference type="NCBIfam" id="TIGR00398">
    <property type="entry name" value="metG"/>
    <property type="match status" value="1"/>
</dbReference>
<keyword evidence="3 10" id="KW-0436">Ligase</keyword>